<gene>
    <name evidence="3" type="primary">trbC_2</name>
    <name evidence="3" type="ORF">Lbir_1446</name>
    <name evidence="4" type="ORF">NCTC12437_03124</name>
</gene>
<dbReference type="Proteomes" id="UP000255066">
    <property type="component" value="Unassembled WGS sequence"/>
</dbReference>
<keyword evidence="1" id="KW-0472">Membrane</keyword>
<dbReference type="OrthoDB" id="8708725at2"/>
<keyword evidence="2" id="KW-0732">Signal</keyword>
<dbReference type="RefSeq" id="WP_058523511.1">
    <property type="nucleotide sequence ID" value="NZ_CAAAHV010000033.1"/>
</dbReference>
<evidence type="ECO:0000313" key="5">
    <source>
        <dbReference type="Proteomes" id="UP000054735"/>
    </source>
</evidence>
<evidence type="ECO:0000256" key="2">
    <source>
        <dbReference type="SAM" id="SignalP"/>
    </source>
</evidence>
<keyword evidence="1" id="KW-1133">Transmembrane helix</keyword>
<keyword evidence="1" id="KW-0812">Transmembrane</keyword>
<proteinExistence type="predicted"/>
<dbReference type="AlphaFoldDB" id="A0A378JQN2"/>
<sequence length="126" mass="13073">MSNSLINQKKVWLLVFAVLSLCLLCHPALASTAGGNLPYESWLNKIVNSVSGPVAYAVSIVAMVGAGTALIFGGEMNGFLRTLLVMVLVLSFVIAAKNTLSAITGKGAEITAPVVQSLMNENAHGA</sequence>
<feature type="transmembrane region" description="Helical" evidence="1">
    <location>
        <begin position="54"/>
        <end position="72"/>
    </location>
</feature>
<feature type="transmembrane region" description="Helical" evidence="1">
    <location>
        <begin position="79"/>
        <end position="96"/>
    </location>
</feature>
<dbReference type="EMBL" id="UGNW01000002">
    <property type="protein sequence ID" value="STX60834.1"/>
    <property type="molecule type" value="Genomic_DNA"/>
</dbReference>
<evidence type="ECO:0000313" key="4">
    <source>
        <dbReference type="EMBL" id="STX60834.1"/>
    </source>
</evidence>
<dbReference type="Pfam" id="PF04956">
    <property type="entry name" value="TrbC"/>
    <property type="match status" value="1"/>
</dbReference>
<evidence type="ECO:0000256" key="1">
    <source>
        <dbReference type="SAM" id="Phobius"/>
    </source>
</evidence>
<name>A0A378JQN2_9GAMM</name>
<dbReference type="STRING" id="28083.Lbir_1446"/>
<organism evidence="4 6">
    <name type="scientific">Legionella birminghamensis</name>
    <dbReference type="NCBI Taxonomy" id="28083"/>
    <lineage>
        <taxon>Bacteria</taxon>
        <taxon>Pseudomonadati</taxon>
        <taxon>Pseudomonadota</taxon>
        <taxon>Gammaproteobacteria</taxon>
        <taxon>Legionellales</taxon>
        <taxon>Legionellaceae</taxon>
        <taxon>Legionella</taxon>
    </lineage>
</organism>
<dbReference type="EMBL" id="LNXT01000018">
    <property type="protein sequence ID" value="KTC71810.1"/>
    <property type="molecule type" value="Genomic_DNA"/>
</dbReference>
<evidence type="ECO:0000313" key="6">
    <source>
        <dbReference type="Proteomes" id="UP000255066"/>
    </source>
</evidence>
<dbReference type="InterPro" id="IPR007039">
    <property type="entry name" value="TrbC/VirB2"/>
</dbReference>
<keyword evidence="5" id="KW-1185">Reference proteome</keyword>
<reference evidence="3 5" key="1">
    <citation type="submission" date="2015-11" db="EMBL/GenBank/DDBJ databases">
        <title>Genomic analysis of 38 Legionella species identifies large and diverse effector repertoires.</title>
        <authorList>
            <person name="Burstein D."/>
            <person name="Amaro F."/>
            <person name="Zusman T."/>
            <person name="Lifshitz Z."/>
            <person name="Cohen O."/>
            <person name="Gilbert J.A."/>
            <person name="Pupko T."/>
            <person name="Shuman H.A."/>
            <person name="Segal G."/>
        </authorList>
    </citation>
    <scope>NUCLEOTIDE SEQUENCE [LARGE SCALE GENOMIC DNA]</scope>
    <source>
        <strain evidence="3 5">CDC#1407-AL-14</strain>
    </source>
</reference>
<dbReference type="Proteomes" id="UP000054735">
    <property type="component" value="Unassembled WGS sequence"/>
</dbReference>
<accession>A0A378JQN2</accession>
<feature type="signal peptide" evidence="2">
    <location>
        <begin position="1"/>
        <end position="30"/>
    </location>
</feature>
<protein>
    <submittedName>
        <fullName evidence="3 4">Conjugal transfer protein</fullName>
    </submittedName>
</protein>
<feature type="chain" id="PRO_5016581769" evidence="2">
    <location>
        <begin position="31"/>
        <end position="126"/>
    </location>
</feature>
<evidence type="ECO:0000313" key="3">
    <source>
        <dbReference type="EMBL" id="KTC71810.1"/>
    </source>
</evidence>
<reference evidence="4 6" key="2">
    <citation type="submission" date="2018-06" db="EMBL/GenBank/DDBJ databases">
        <authorList>
            <consortium name="Pathogen Informatics"/>
            <person name="Doyle S."/>
        </authorList>
    </citation>
    <scope>NUCLEOTIDE SEQUENCE [LARGE SCALE GENOMIC DNA]</scope>
    <source>
        <strain evidence="4 6">NCTC12437</strain>
    </source>
</reference>